<dbReference type="RefSeq" id="WP_089065019.1">
    <property type="nucleotide sequence ID" value="NZ_CP022316.1"/>
</dbReference>
<proteinExistence type="predicted"/>
<reference evidence="3" key="1">
    <citation type="submission" date="2017-07" db="EMBL/GenBank/DDBJ databases">
        <title>Brachybacterium sp. VR2415.</title>
        <authorList>
            <person name="Tak E.J."/>
            <person name="Bae J.-W."/>
        </authorList>
    </citation>
    <scope>NUCLEOTIDE SEQUENCE [LARGE SCALE GENOMIC DNA]</scope>
    <source>
        <strain evidence="3">VR2415</strain>
    </source>
</reference>
<dbReference type="NCBIfam" id="NF038094">
    <property type="entry name" value="CueP_fam"/>
    <property type="match status" value="1"/>
</dbReference>
<dbReference type="Pfam" id="PF21172">
    <property type="entry name" value="CueP"/>
    <property type="match status" value="1"/>
</dbReference>
<evidence type="ECO:0000313" key="2">
    <source>
        <dbReference type="EMBL" id="ASK65778.1"/>
    </source>
</evidence>
<dbReference type="Gene3D" id="2.60.40.3700">
    <property type="match status" value="1"/>
</dbReference>
<sequence>MLIPRPTPAIPRRALLGGLALSPLALAGCGPDRKPAAPAAPAQELLSAHGFAGRESREIIDLLEALPLAERPTDLLASVLPDRVDLSDDAGREASLPLPDGEAYVSVAPFVDATHECFFHSLTTCLGELQEQSLEVHLTTSAGEVLLDETLTTAPNGFLGLWLPRDQQFTLTLTHDGASASTSLATGSEAPTCLTTMQLGT</sequence>
<feature type="chain" id="PRO_5038749523" description="CueP family metal-binding protein" evidence="1">
    <location>
        <begin position="28"/>
        <end position="201"/>
    </location>
</feature>
<evidence type="ECO:0008006" key="4">
    <source>
        <dbReference type="Google" id="ProtNLM"/>
    </source>
</evidence>
<dbReference type="OrthoDB" id="73040at2"/>
<accession>A0A220UC29</accession>
<gene>
    <name evidence="2" type="ORF">CFK39_07940</name>
</gene>
<evidence type="ECO:0000256" key="1">
    <source>
        <dbReference type="SAM" id="SignalP"/>
    </source>
</evidence>
<keyword evidence="1" id="KW-0732">Signal</keyword>
<evidence type="ECO:0000313" key="3">
    <source>
        <dbReference type="Proteomes" id="UP000198398"/>
    </source>
</evidence>
<dbReference type="Proteomes" id="UP000198398">
    <property type="component" value="Chromosome"/>
</dbReference>
<organism evidence="2 3">
    <name type="scientific">Brachybacterium avium</name>
    <dbReference type="NCBI Taxonomy" id="2017485"/>
    <lineage>
        <taxon>Bacteria</taxon>
        <taxon>Bacillati</taxon>
        <taxon>Actinomycetota</taxon>
        <taxon>Actinomycetes</taxon>
        <taxon>Micrococcales</taxon>
        <taxon>Dermabacteraceae</taxon>
        <taxon>Brachybacterium</taxon>
    </lineage>
</organism>
<dbReference type="PROSITE" id="PS51257">
    <property type="entry name" value="PROKAR_LIPOPROTEIN"/>
    <property type="match status" value="1"/>
</dbReference>
<dbReference type="AlphaFoldDB" id="A0A220UC29"/>
<dbReference type="KEGG" id="brv:CFK39_07940"/>
<feature type="signal peptide" evidence="1">
    <location>
        <begin position="1"/>
        <end position="27"/>
    </location>
</feature>
<dbReference type="InterPro" id="IPR006311">
    <property type="entry name" value="TAT_signal"/>
</dbReference>
<dbReference type="EMBL" id="CP022316">
    <property type="protein sequence ID" value="ASK65778.1"/>
    <property type="molecule type" value="Genomic_DNA"/>
</dbReference>
<keyword evidence="3" id="KW-1185">Reference proteome</keyword>
<dbReference type="PROSITE" id="PS51318">
    <property type="entry name" value="TAT"/>
    <property type="match status" value="1"/>
</dbReference>
<name>A0A220UC29_9MICO</name>
<dbReference type="InterPro" id="IPR047808">
    <property type="entry name" value="CueP-like"/>
</dbReference>
<protein>
    <recommendedName>
        <fullName evidence="4">CueP family metal-binding protein</fullName>
    </recommendedName>
</protein>